<dbReference type="AlphaFoldDB" id="A0A0V0GMY5"/>
<sequence>NKLRKFITKLNSWCSVLLFKTNPVVIDEHLHAAMQDKPVILFCTLVIKFKHTSSKPLTTMGKFHGHAKLLTLLPLLIMA</sequence>
<protein>
    <submittedName>
        <fullName evidence="1">Putative ovule protein</fullName>
    </submittedName>
</protein>
<organism evidence="1">
    <name type="scientific">Solanum chacoense</name>
    <name type="common">Chaco potato</name>
    <dbReference type="NCBI Taxonomy" id="4108"/>
    <lineage>
        <taxon>Eukaryota</taxon>
        <taxon>Viridiplantae</taxon>
        <taxon>Streptophyta</taxon>
        <taxon>Embryophyta</taxon>
        <taxon>Tracheophyta</taxon>
        <taxon>Spermatophyta</taxon>
        <taxon>Magnoliopsida</taxon>
        <taxon>eudicotyledons</taxon>
        <taxon>Gunneridae</taxon>
        <taxon>Pentapetalae</taxon>
        <taxon>asterids</taxon>
        <taxon>lamiids</taxon>
        <taxon>Solanales</taxon>
        <taxon>Solanaceae</taxon>
        <taxon>Solanoideae</taxon>
        <taxon>Solaneae</taxon>
        <taxon>Solanum</taxon>
    </lineage>
</organism>
<name>A0A0V0GMY5_SOLCH</name>
<dbReference type="EMBL" id="GEDG01035494">
    <property type="protein sequence ID" value="JAP09181.1"/>
    <property type="molecule type" value="Transcribed_RNA"/>
</dbReference>
<feature type="non-terminal residue" evidence="1">
    <location>
        <position position="1"/>
    </location>
</feature>
<reference evidence="1" key="1">
    <citation type="submission" date="2015-12" db="EMBL/GenBank/DDBJ databases">
        <title>Gene expression during late stages of embryo sac development: a critical building block for successful pollen-pistil interactions.</title>
        <authorList>
            <person name="Liu Y."/>
            <person name="Joly V."/>
            <person name="Sabar M."/>
            <person name="Matton D.P."/>
        </authorList>
    </citation>
    <scope>NUCLEOTIDE SEQUENCE</scope>
</reference>
<evidence type="ECO:0000313" key="1">
    <source>
        <dbReference type="EMBL" id="JAP09181.1"/>
    </source>
</evidence>
<proteinExistence type="predicted"/>
<accession>A0A0V0GMY5</accession>